<keyword evidence="1" id="KW-1133">Transmembrane helix</keyword>
<dbReference type="EMBL" id="CP044016">
    <property type="protein sequence ID" value="QES90664.1"/>
    <property type="molecule type" value="Genomic_DNA"/>
</dbReference>
<reference evidence="3 4" key="1">
    <citation type="submission" date="2019-09" db="EMBL/GenBank/DDBJ databases">
        <title>Complete genome sequence of Arachidicoccus sp. B3-10 isolated from apple orchard soil.</title>
        <authorList>
            <person name="Kim H.S."/>
            <person name="Han K.-I."/>
            <person name="Suh M.K."/>
            <person name="Lee K.C."/>
            <person name="Eom M.K."/>
            <person name="Kim J.-S."/>
            <person name="Kang S.W."/>
            <person name="Sin Y."/>
            <person name="Lee J.-S."/>
        </authorList>
    </citation>
    <scope>NUCLEOTIDE SEQUENCE [LARGE SCALE GENOMIC DNA]</scope>
    <source>
        <strain evidence="3 4">B3-10</strain>
    </source>
</reference>
<evidence type="ECO:0000313" key="3">
    <source>
        <dbReference type="EMBL" id="QES90664.1"/>
    </source>
</evidence>
<evidence type="ECO:0000256" key="1">
    <source>
        <dbReference type="SAM" id="Phobius"/>
    </source>
</evidence>
<gene>
    <name evidence="3" type="ORF">E0W69_019060</name>
</gene>
<dbReference type="Pfam" id="PF22827">
    <property type="entry name" value="GldL_N"/>
    <property type="match status" value="1"/>
</dbReference>
<name>A0A5P2G4B0_9BACT</name>
<dbReference type="OrthoDB" id="1466660at2"/>
<keyword evidence="1" id="KW-0812">Transmembrane</keyword>
<proteinExistence type="predicted"/>
<evidence type="ECO:0000259" key="2">
    <source>
        <dbReference type="Pfam" id="PF22827"/>
    </source>
</evidence>
<keyword evidence="4" id="KW-1185">Reference proteome</keyword>
<organism evidence="3 4">
    <name type="scientific">Rhizosphaericola mali</name>
    <dbReference type="NCBI Taxonomy" id="2545455"/>
    <lineage>
        <taxon>Bacteria</taxon>
        <taxon>Pseudomonadati</taxon>
        <taxon>Bacteroidota</taxon>
        <taxon>Chitinophagia</taxon>
        <taxon>Chitinophagales</taxon>
        <taxon>Chitinophagaceae</taxon>
        <taxon>Rhizosphaericola</taxon>
    </lineage>
</organism>
<keyword evidence="1" id="KW-0472">Membrane</keyword>
<feature type="domain" description="Gliding motility protein GldL-like N-terminal" evidence="2">
    <location>
        <begin position="20"/>
        <end position="62"/>
    </location>
</feature>
<dbReference type="KEGG" id="arac:E0W69_019060"/>
<dbReference type="AlphaFoldDB" id="A0A5P2G4B0"/>
<sequence length="182" mass="19268">MATQNQGNKTSSVDKVIDIIVAFAAVPVLIGALFKILHWPGANTMLMVGLFTEAGIFLITGLRVLLFPAAESAGAGFVGNVNVETKDYEPVLSGILTELKNNKPGSGFTLNDAQLTQNDVNKIKEGFLQLGNTADSIKALNTAILNSSQDAIKTQTEMKTLAENLGKINKVYGGVLSAMKAE</sequence>
<evidence type="ECO:0000313" key="4">
    <source>
        <dbReference type="Proteomes" id="UP000292424"/>
    </source>
</evidence>
<dbReference type="InterPro" id="IPR055087">
    <property type="entry name" value="GldL-like_N"/>
</dbReference>
<feature type="transmembrane region" description="Helical" evidence="1">
    <location>
        <begin position="16"/>
        <end position="39"/>
    </location>
</feature>
<dbReference type="RefSeq" id="WP_131331649.1">
    <property type="nucleotide sequence ID" value="NZ_CP044016.1"/>
</dbReference>
<dbReference type="Proteomes" id="UP000292424">
    <property type="component" value="Chromosome"/>
</dbReference>
<accession>A0A5P2G4B0</accession>
<protein>
    <recommendedName>
        <fullName evidence="2">Gliding motility protein GldL-like N-terminal domain-containing protein</fullName>
    </recommendedName>
</protein>
<feature type="transmembrane region" description="Helical" evidence="1">
    <location>
        <begin position="45"/>
        <end position="66"/>
    </location>
</feature>